<dbReference type="HAMAP" id="MF_01148">
    <property type="entry name" value="Lnt"/>
    <property type="match status" value="1"/>
</dbReference>
<name>A0A4U5TS62_9FLAO</name>
<keyword evidence="8 9" id="KW-0012">Acyltransferase</keyword>
<gene>
    <name evidence="9 11" type="primary">lnt</name>
    <name evidence="11" type="ORF">FCN74_01550</name>
</gene>
<dbReference type="Proteomes" id="UP000306552">
    <property type="component" value="Unassembled WGS sequence"/>
</dbReference>
<comment type="similarity">
    <text evidence="2 9">Belongs to the CN hydrolase family. Apolipoprotein N-acyltransferase subfamily.</text>
</comment>
<comment type="subcellular location">
    <subcellularLocation>
        <location evidence="1 9">Cell membrane</location>
        <topology evidence="1 9">Multi-pass membrane protein</topology>
    </subcellularLocation>
</comment>
<dbReference type="PANTHER" id="PTHR38686:SF1">
    <property type="entry name" value="APOLIPOPROTEIN N-ACYLTRANSFERASE"/>
    <property type="match status" value="1"/>
</dbReference>
<evidence type="ECO:0000313" key="11">
    <source>
        <dbReference type="EMBL" id="TKS57130.1"/>
    </source>
</evidence>
<feature type="transmembrane region" description="Helical" evidence="9">
    <location>
        <begin position="82"/>
        <end position="100"/>
    </location>
</feature>
<dbReference type="SUPFAM" id="SSF56317">
    <property type="entry name" value="Carbon-nitrogen hydrolase"/>
    <property type="match status" value="1"/>
</dbReference>
<dbReference type="PANTHER" id="PTHR38686">
    <property type="entry name" value="APOLIPOPROTEIN N-ACYLTRANSFERASE"/>
    <property type="match status" value="1"/>
</dbReference>
<dbReference type="Gene3D" id="3.60.110.10">
    <property type="entry name" value="Carbon-nitrogen hydrolase"/>
    <property type="match status" value="1"/>
</dbReference>
<feature type="transmembrane region" description="Helical" evidence="9">
    <location>
        <begin position="152"/>
        <end position="177"/>
    </location>
</feature>
<comment type="function">
    <text evidence="9">Catalyzes the phospholipid dependent N-acylation of the N-terminal cysteine of apolipoprotein, the last step in lipoprotein maturation.</text>
</comment>
<evidence type="ECO:0000256" key="1">
    <source>
        <dbReference type="ARBA" id="ARBA00004651"/>
    </source>
</evidence>
<dbReference type="InterPro" id="IPR045378">
    <property type="entry name" value="LNT_N"/>
</dbReference>
<evidence type="ECO:0000256" key="4">
    <source>
        <dbReference type="ARBA" id="ARBA00022679"/>
    </source>
</evidence>
<feature type="transmembrane region" description="Helical" evidence="9">
    <location>
        <begin position="504"/>
        <end position="522"/>
    </location>
</feature>
<feature type="transmembrane region" description="Helical" evidence="9">
    <location>
        <begin position="57"/>
        <end position="76"/>
    </location>
</feature>
<comment type="caution">
    <text evidence="11">The sequence shown here is derived from an EMBL/GenBank/DDBJ whole genome shotgun (WGS) entry which is preliminary data.</text>
</comment>
<dbReference type="CDD" id="cd07571">
    <property type="entry name" value="ALP_N-acyl_transferase"/>
    <property type="match status" value="1"/>
</dbReference>
<dbReference type="InterPro" id="IPR003010">
    <property type="entry name" value="C-N_Hydrolase"/>
</dbReference>
<dbReference type="NCBIfam" id="TIGR00546">
    <property type="entry name" value="lnt"/>
    <property type="match status" value="1"/>
</dbReference>
<keyword evidence="6 9" id="KW-1133">Transmembrane helix</keyword>
<keyword evidence="12" id="KW-1185">Reference proteome</keyword>
<accession>A0A4U5TS62</accession>
<dbReference type="InterPro" id="IPR004563">
    <property type="entry name" value="Apolipo_AcylTrfase"/>
</dbReference>
<dbReference type="InterPro" id="IPR036526">
    <property type="entry name" value="C-N_Hydrolase_sf"/>
</dbReference>
<keyword evidence="4 9" id="KW-0808">Transferase</keyword>
<dbReference type="GO" id="GO:0005886">
    <property type="term" value="C:plasma membrane"/>
    <property type="evidence" value="ECO:0007669"/>
    <property type="project" value="UniProtKB-SubCell"/>
</dbReference>
<keyword evidence="3 9" id="KW-1003">Cell membrane</keyword>
<dbReference type="EC" id="2.3.1.269" evidence="9"/>
<reference evidence="11 12" key="1">
    <citation type="submission" date="2019-04" db="EMBL/GenBank/DDBJ databases">
        <title>Psychroflexus halotolerans sp. nov., isolated from a marine solar saltern.</title>
        <authorList>
            <person name="Feng X."/>
        </authorList>
    </citation>
    <scope>NUCLEOTIDE SEQUENCE [LARGE SCALE GENOMIC DNA]</scope>
    <source>
        <strain evidence="11 12">WDS2C27</strain>
    </source>
</reference>
<dbReference type="RefSeq" id="WP_138930833.1">
    <property type="nucleotide sequence ID" value="NZ_SWMU01000001.1"/>
</dbReference>
<dbReference type="Pfam" id="PF00795">
    <property type="entry name" value="CN_hydrolase"/>
    <property type="match status" value="1"/>
</dbReference>
<feature type="transmembrane region" description="Helical" evidence="9">
    <location>
        <begin position="29"/>
        <end position="45"/>
    </location>
</feature>
<feature type="domain" description="CN hydrolase" evidence="10">
    <location>
        <begin position="223"/>
        <end position="491"/>
    </location>
</feature>
<keyword evidence="5 9" id="KW-0812">Transmembrane</keyword>
<evidence type="ECO:0000256" key="3">
    <source>
        <dbReference type="ARBA" id="ARBA00022475"/>
    </source>
</evidence>
<dbReference type="AlphaFoldDB" id="A0A4U5TS62"/>
<dbReference type="EMBL" id="SWMU01000001">
    <property type="protein sequence ID" value="TKS57130.1"/>
    <property type="molecule type" value="Genomic_DNA"/>
</dbReference>
<organism evidence="11 12">
    <name type="scientific">Mesohalobacter halotolerans</name>
    <dbReference type="NCBI Taxonomy" id="1883405"/>
    <lineage>
        <taxon>Bacteria</taxon>
        <taxon>Pseudomonadati</taxon>
        <taxon>Bacteroidota</taxon>
        <taxon>Flavobacteriia</taxon>
        <taxon>Flavobacteriales</taxon>
        <taxon>Flavobacteriaceae</taxon>
        <taxon>Mesohalobacter</taxon>
    </lineage>
</organism>
<evidence type="ECO:0000256" key="7">
    <source>
        <dbReference type="ARBA" id="ARBA00023136"/>
    </source>
</evidence>
<dbReference type="Pfam" id="PF20154">
    <property type="entry name" value="LNT_N"/>
    <property type="match status" value="1"/>
</dbReference>
<evidence type="ECO:0000256" key="9">
    <source>
        <dbReference type="HAMAP-Rule" id="MF_01148"/>
    </source>
</evidence>
<dbReference type="PROSITE" id="PS50263">
    <property type="entry name" value="CN_HYDROLASE"/>
    <property type="match status" value="1"/>
</dbReference>
<evidence type="ECO:0000256" key="6">
    <source>
        <dbReference type="ARBA" id="ARBA00022989"/>
    </source>
</evidence>
<dbReference type="OrthoDB" id="9804277at2"/>
<proteinExistence type="inferred from homology"/>
<evidence type="ECO:0000256" key="5">
    <source>
        <dbReference type="ARBA" id="ARBA00022692"/>
    </source>
</evidence>
<feature type="transmembrane region" description="Helical" evidence="9">
    <location>
        <begin position="112"/>
        <end position="132"/>
    </location>
</feature>
<sequence>MNSKQIGLLLLSGLLLSLAWPTHGFSPLVFLGFVPLLIVFYQLRLQKPKRLLLKSFVSAYITFFVFNIITTFWLYYSTAFGMWFAVLVNSGLMALVFMFYQFIAKRTSNRNALVFLIALWIGFEKLHLHWEFSWPWLNLGNVFSENINWVQWYEYTGTFGGTLWIWLINILLFNAYLKWGQNRLQKIKLLVSLILLLGLPIALSYLIKSQYTNLGKTAEVIVLQPNIDPYSEKYNTKDPQVAKNLIELIAQQKPIGESTILAPETVFADGTRLKQFNVSPAYQFTQQVTSQFPQLSLISGISMYEIIRDSSQVKTQTNYLKKGIWFNDYNSAFLAKANQSIEFYHKSKLVVGVENFPYQEFLKPLLGDIMLDLGGTVAVKTTQDNRSVFEIDQEVKVAPIICYESVYGEFVTGYVNNGATILGIITNDAWWGETQGHKQHFSYAKLRAVETRRSVARSANTGISGFINPLGEVMSKTVYNTRISLKEDIPLMTKTTFYVKHGDYIARIAYFFIIFIGIFALIKYKREGLKR</sequence>
<comment type="pathway">
    <text evidence="9">Protein modification; lipoprotein biosynthesis (N-acyl transfer).</text>
</comment>
<dbReference type="GO" id="GO:0016410">
    <property type="term" value="F:N-acyltransferase activity"/>
    <property type="evidence" value="ECO:0007669"/>
    <property type="project" value="UniProtKB-UniRule"/>
</dbReference>
<keyword evidence="11" id="KW-0449">Lipoprotein</keyword>
<dbReference type="GO" id="GO:0042158">
    <property type="term" value="P:lipoprotein biosynthetic process"/>
    <property type="evidence" value="ECO:0007669"/>
    <property type="project" value="UniProtKB-UniRule"/>
</dbReference>
<evidence type="ECO:0000259" key="10">
    <source>
        <dbReference type="PROSITE" id="PS50263"/>
    </source>
</evidence>
<feature type="transmembrane region" description="Helical" evidence="9">
    <location>
        <begin position="189"/>
        <end position="207"/>
    </location>
</feature>
<dbReference type="UniPathway" id="UPA00666"/>
<comment type="catalytic activity">
    <reaction evidence="9">
        <text>N-terminal S-1,2-diacyl-sn-glyceryl-L-cysteinyl-[lipoprotein] + a glycerophospholipid = N-acyl-S-1,2-diacyl-sn-glyceryl-L-cysteinyl-[lipoprotein] + a 2-acyl-sn-glycero-3-phospholipid + H(+)</text>
        <dbReference type="Rhea" id="RHEA:48228"/>
        <dbReference type="Rhea" id="RHEA-COMP:14681"/>
        <dbReference type="Rhea" id="RHEA-COMP:14684"/>
        <dbReference type="ChEBI" id="CHEBI:15378"/>
        <dbReference type="ChEBI" id="CHEBI:136912"/>
        <dbReference type="ChEBI" id="CHEBI:140656"/>
        <dbReference type="ChEBI" id="CHEBI:140657"/>
        <dbReference type="ChEBI" id="CHEBI:140660"/>
        <dbReference type="EC" id="2.3.1.269"/>
    </reaction>
</comment>
<evidence type="ECO:0000313" key="12">
    <source>
        <dbReference type="Proteomes" id="UP000306552"/>
    </source>
</evidence>
<protein>
    <recommendedName>
        <fullName evidence="9">Apolipoprotein N-acyltransferase</fullName>
        <shortName evidence="9">ALP N-acyltransferase</shortName>
        <ecNumber evidence="9">2.3.1.269</ecNumber>
    </recommendedName>
</protein>
<evidence type="ECO:0000256" key="8">
    <source>
        <dbReference type="ARBA" id="ARBA00023315"/>
    </source>
</evidence>
<keyword evidence="7 9" id="KW-0472">Membrane</keyword>
<evidence type="ECO:0000256" key="2">
    <source>
        <dbReference type="ARBA" id="ARBA00010065"/>
    </source>
</evidence>